<evidence type="ECO:0000313" key="6">
    <source>
        <dbReference type="EMBL" id="NNU15262.1"/>
    </source>
</evidence>
<protein>
    <submittedName>
        <fullName evidence="6">Glutathione metabolism protein</fullName>
    </submittedName>
</protein>
<feature type="transmembrane region" description="Helical" evidence="5">
    <location>
        <begin position="55"/>
        <end position="88"/>
    </location>
</feature>
<dbReference type="RefSeq" id="WP_173196609.1">
    <property type="nucleotide sequence ID" value="NZ_JABFCX010000002.1"/>
</dbReference>
<dbReference type="Gene3D" id="1.20.120.550">
    <property type="entry name" value="Membrane associated eicosanoid/glutathione metabolism-like domain"/>
    <property type="match status" value="1"/>
</dbReference>
<evidence type="ECO:0000256" key="3">
    <source>
        <dbReference type="ARBA" id="ARBA00022989"/>
    </source>
</evidence>
<feature type="transmembrane region" description="Helical" evidence="5">
    <location>
        <begin position="109"/>
        <end position="130"/>
    </location>
</feature>
<dbReference type="EMBL" id="JABFCX010000002">
    <property type="protein sequence ID" value="NNU15262.1"/>
    <property type="molecule type" value="Genomic_DNA"/>
</dbReference>
<dbReference type="PANTHER" id="PTHR35814">
    <property type="match status" value="1"/>
</dbReference>
<proteinExistence type="predicted"/>
<comment type="subcellular location">
    <subcellularLocation>
        <location evidence="1">Membrane</location>
    </subcellularLocation>
</comment>
<comment type="caution">
    <text evidence="6">The sequence shown here is derived from an EMBL/GenBank/DDBJ whole genome shotgun (WGS) entry which is preliminary data.</text>
</comment>
<dbReference type="PANTHER" id="PTHR35814:SF1">
    <property type="entry name" value="GLUTATHIONE S-TRANSFERASE-RELATED"/>
    <property type="match status" value="1"/>
</dbReference>
<organism evidence="6 7">
    <name type="scientific">Parvularcula mediterranea</name>
    <dbReference type="NCBI Taxonomy" id="2732508"/>
    <lineage>
        <taxon>Bacteria</taxon>
        <taxon>Pseudomonadati</taxon>
        <taxon>Pseudomonadota</taxon>
        <taxon>Alphaproteobacteria</taxon>
        <taxon>Parvularculales</taxon>
        <taxon>Parvularculaceae</taxon>
        <taxon>Parvularcula</taxon>
    </lineage>
</organism>
<gene>
    <name evidence="6" type="ORF">HK107_02845</name>
</gene>
<keyword evidence="2 5" id="KW-0812">Transmembrane</keyword>
<evidence type="ECO:0000313" key="7">
    <source>
        <dbReference type="Proteomes" id="UP000536835"/>
    </source>
</evidence>
<sequence length="131" mass="13736">MPEITLLYAGLLGLLMVVLALRVPMRRRALGVSLGDGGDEDLLARVRVFGNFTEYVPMVLILMALVELGGGAGLFVHVVGVALLVARLSHAASLTAGAMTPQQRMGRMIGTALTMLALLISSAYAVFLGIA</sequence>
<keyword evidence="3 5" id="KW-1133">Transmembrane helix</keyword>
<evidence type="ECO:0000256" key="5">
    <source>
        <dbReference type="SAM" id="Phobius"/>
    </source>
</evidence>
<keyword evidence="7" id="KW-1185">Reference proteome</keyword>
<dbReference type="Pfam" id="PF01124">
    <property type="entry name" value="MAPEG"/>
    <property type="match status" value="1"/>
</dbReference>
<dbReference type="AlphaFoldDB" id="A0A7Y3W4G9"/>
<name>A0A7Y3W4G9_9PROT</name>
<dbReference type="InterPro" id="IPR001129">
    <property type="entry name" value="Membr-assoc_MAPEG"/>
</dbReference>
<evidence type="ECO:0000256" key="1">
    <source>
        <dbReference type="ARBA" id="ARBA00004370"/>
    </source>
</evidence>
<accession>A0A7Y3W4G9</accession>
<dbReference type="GO" id="GO:0016020">
    <property type="term" value="C:membrane"/>
    <property type="evidence" value="ECO:0007669"/>
    <property type="project" value="UniProtKB-SubCell"/>
</dbReference>
<dbReference type="SUPFAM" id="SSF161084">
    <property type="entry name" value="MAPEG domain-like"/>
    <property type="match status" value="1"/>
</dbReference>
<evidence type="ECO:0000256" key="2">
    <source>
        <dbReference type="ARBA" id="ARBA00022692"/>
    </source>
</evidence>
<evidence type="ECO:0000256" key="4">
    <source>
        <dbReference type="ARBA" id="ARBA00023136"/>
    </source>
</evidence>
<reference evidence="6 7" key="1">
    <citation type="submission" date="2020-05" db="EMBL/GenBank/DDBJ databases">
        <title>Parvularcula mediterraneae sp. nov., isolated from polypropylene straw from shallow seawater of the seashore of Laganas in Zakynthos island, Greece.</title>
        <authorList>
            <person name="Szabo I."/>
            <person name="Al-Omari J."/>
            <person name="Rado J."/>
            <person name="Szerdahelyi G.S."/>
        </authorList>
    </citation>
    <scope>NUCLEOTIDE SEQUENCE [LARGE SCALE GENOMIC DNA]</scope>
    <source>
        <strain evidence="6 7">ZS-1/3</strain>
    </source>
</reference>
<dbReference type="Proteomes" id="UP000536835">
    <property type="component" value="Unassembled WGS sequence"/>
</dbReference>
<keyword evidence="4 5" id="KW-0472">Membrane</keyword>
<dbReference type="InterPro" id="IPR023352">
    <property type="entry name" value="MAPEG-like_dom_sf"/>
</dbReference>